<dbReference type="EC" id="2.4.1.109" evidence="1"/>
<name>A0ACC1I4C9_9FUNG</name>
<keyword evidence="1" id="KW-0328">Glycosyltransferase</keyword>
<dbReference type="EMBL" id="JANBPG010001969">
    <property type="protein sequence ID" value="KAJ1887546.1"/>
    <property type="molecule type" value="Genomic_DNA"/>
</dbReference>
<sequence length="130" mass="14810">MSVDEPQVHRRPPKSASVLQVTPSKEPALSSPTGPTRSDSRGVSALVRNSSKYAFGAIVFLSFLTRYWKIWDPAQVVFDEVHFGKFASYYLRRQYYFDVHPPLAKMMIALGGWLVGYDGHFLFEKIGMDY</sequence>
<comment type="caution">
    <text evidence="1">The sequence shown here is derived from an EMBL/GenBank/DDBJ whole genome shotgun (WGS) entry which is preliminary data.</text>
</comment>
<feature type="non-terminal residue" evidence="1">
    <location>
        <position position="130"/>
    </location>
</feature>
<protein>
    <submittedName>
        <fullName evidence="1">Dolichyl-phosphate-mannose--protein mannosyltransferase 4</fullName>
        <ecNumber evidence="1">2.4.1.109</ecNumber>
    </submittedName>
</protein>
<gene>
    <name evidence="1" type="primary">PMT4_2</name>
    <name evidence="1" type="ORF">LPJ66_009057</name>
</gene>
<evidence type="ECO:0000313" key="1">
    <source>
        <dbReference type="EMBL" id="KAJ1887546.1"/>
    </source>
</evidence>
<proteinExistence type="predicted"/>
<reference evidence="1" key="1">
    <citation type="submission" date="2022-07" db="EMBL/GenBank/DDBJ databases">
        <title>Phylogenomic reconstructions and comparative analyses of Kickxellomycotina fungi.</title>
        <authorList>
            <person name="Reynolds N.K."/>
            <person name="Stajich J.E."/>
            <person name="Barry K."/>
            <person name="Grigoriev I.V."/>
            <person name="Crous P."/>
            <person name="Smith M.E."/>
        </authorList>
    </citation>
    <scope>NUCLEOTIDE SEQUENCE</scope>
    <source>
        <strain evidence="1">Benny 63K</strain>
    </source>
</reference>
<keyword evidence="2" id="KW-1185">Reference proteome</keyword>
<evidence type="ECO:0000313" key="2">
    <source>
        <dbReference type="Proteomes" id="UP001150581"/>
    </source>
</evidence>
<dbReference type="Proteomes" id="UP001150581">
    <property type="component" value="Unassembled WGS sequence"/>
</dbReference>
<organism evidence="1 2">
    <name type="scientific">Kickxella alabastrina</name>
    <dbReference type="NCBI Taxonomy" id="61397"/>
    <lineage>
        <taxon>Eukaryota</taxon>
        <taxon>Fungi</taxon>
        <taxon>Fungi incertae sedis</taxon>
        <taxon>Zoopagomycota</taxon>
        <taxon>Kickxellomycotina</taxon>
        <taxon>Kickxellomycetes</taxon>
        <taxon>Kickxellales</taxon>
        <taxon>Kickxellaceae</taxon>
        <taxon>Kickxella</taxon>
    </lineage>
</organism>
<keyword evidence="1" id="KW-0808">Transferase</keyword>
<accession>A0ACC1I4C9</accession>